<evidence type="ECO:0000256" key="5">
    <source>
        <dbReference type="PIRSR" id="PIRSR600223-1"/>
    </source>
</evidence>
<dbReference type="PROSITE" id="PS00760">
    <property type="entry name" value="SPASE_I_2"/>
    <property type="match status" value="1"/>
</dbReference>
<dbReference type="Proteomes" id="UP000178315">
    <property type="component" value="Unassembled WGS sequence"/>
</dbReference>
<comment type="caution">
    <text evidence="8">The sequence shown here is derived from an EMBL/GenBank/DDBJ whole genome shotgun (WGS) entry which is preliminary data.</text>
</comment>
<dbReference type="PRINTS" id="PR00727">
    <property type="entry name" value="LEADERPTASE"/>
</dbReference>
<evidence type="ECO:0000256" key="6">
    <source>
        <dbReference type="RuleBase" id="RU362042"/>
    </source>
</evidence>
<organism evidence="8 9">
    <name type="scientific">Candidatus Jacksonbacteria bacterium RIFCSPLOWO2_02_FULL_44_20</name>
    <dbReference type="NCBI Taxonomy" id="1798460"/>
    <lineage>
        <taxon>Bacteria</taxon>
        <taxon>Candidatus Jacksoniibacteriota</taxon>
    </lineage>
</organism>
<sequence length="202" mass="23202">MSAPEYAIESPRSRVQETLDFIVELVKIVAICASFLIVVRWFLFQPFIVKGSSMEPNFYNDEYLIIYELSYHFPKVFKVFSEDNRGRVLIVHPPTDPKEFYIKRLIGLPGERVRIYDGRVTIYNDTHPDGLMLDESYLPYGLQTFPGNSEEVTLGLDEIYVLGDNRGASLDSRRIGPIPVKNVIGEPVIRGWPLQRIGFISR</sequence>
<comment type="subcellular location">
    <subcellularLocation>
        <location evidence="6">Membrane</location>
        <topology evidence="6">Single-pass type II membrane protein</topology>
    </subcellularLocation>
</comment>
<dbReference type="InterPro" id="IPR019533">
    <property type="entry name" value="Peptidase_S26"/>
</dbReference>
<keyword evidence="6" id="KW-0645">Protease</keyword>
<dbReference type="InterPro" id="IPR019758">
    <property type="entry name" value="Pept_S26A_signal_pept_1_CS"/>
</dbReference>
<dbReference type="InterPro" id="IPR036286">
    <property type="entry name" value="LexA/Signal_pep-like_sf"/>
</dbReference>
<reference evidence="8 9" key="1">
    <citation type="journal article" date="2016" name="Nat. Commun.">
        <title>Thousands of microbial genomes shed light on interconnected biogeochemical processes in an aquifer system.</title>
        <authorList>
            <person name="Anantharaman K."/>
            <person name="Brown C.T."/>
            <person name="Hug L.A."/>
            <person name="Sharon I."/>
            <person name="Castelle C.J."/>
            <person name="Probst A.J."/>
            <person name="Thomas B.C."/>
            <person name="Singh A."/>
            <person name="Wilkins M.J."/>
            <person name="Karaoz U."/>
            <person name="Brodie E.L."/>
            <person name="Williams K.H."/>
            <person name="Hubbard S.S."/>
            <person name="Banfield J.F."/>
        </authorList>
    </citation>
    <scope>NUCLEOTIDE SEQUENCE [LARGE SCALE GENOMIC DNA]</scope>
</reference>
<dbReference type="PANTHER" id="PTHR43390">
    <property type="entry name" value="SIGNAL PEPTIDASE I"/>
    <property type="match status" value="1"/>
</dbReference>
<keyword evidence="6" id="KW-1133">Transmembrane helix</keyword>
<dbReference type="InterPro" id="IPR000223">
    <property type="entry name" value="Pept_S26A_signal_pept_1"/>
</dbReference>
<proteinExistence type="inferred from homology"/>
<dbReference type="AlphaFoldDB" id="A0A1G2A7L0"/>
<keyword evidence="6" id="KW-0812">Transmembrane</keyword>
<evidence type="ECO:0000313" key="9">
    <source>
        <dbReference type="Proteomes" id="UP000178315"/>
    </source>
</evidence>
<comment type="similarity">
    <text evidence="2 6">Belongs to the peptidase S26 family.</text>
</comment>
<evidence type="ECO:0000256" key="1">
    <source>
        <dbReference type="ARBA" id="ARBA00000677"/>
    </source>
</evidence>
<evidence type="ECO:0000256" key="4">
    <source>
        <dbReference type="ARBA" id="ARBA00022801"/>
    </source>
</evidence>
<feature type="transmembrane region" description="Helical" evidence="6">
    <location>
        <begin position="21"/>
        <end position="43"/>
    </location>
</feature>
<dbReference type="Gene3D" id="2.10.109.10">
    <property type="entry name" value="Umud Fragment, subunit A"/>
    <property type="match status" value="1"/>
</dbReference>
<dbReference type="CDD" id="cd06530">
    <property type="entry name" value="S26_SPase_I"/>
    <property type="match status" value="1"/>
</dbReference>
<dbReference type="PANTHER" id="PTHR43390:SF1">
    <property type="entry name" value="CHLOROPLAST PROCESSING PEPTIDASE"/>
    <property type="match status" value="1"/>
</dbReference>
<dbReference type="GO" id="GO:0004252">
    <property type="term" value="F:serine-type endopeptidase activity"/>
    <property type="evidence" value="ECO:0007669"/>
    <property type="project" value="InterPro"/>
</dbReference>
<dbReference type="PROSITE" id="PS00761">
    <property type="entry name" value="SPASE_I_3"/>
    <property type="match status" value="1"/>
</dbReference>
<dbReference type="GO" id="GO:0009003">
    <property type="term" value="F:signal peptidase activity"/>
    <property type="evidence" value="ECO:0007669"/>
    <property type="project" value="UniProtKB-EC"/>
</dbReference>
<evidence type="ECO:0000259" key="7">
    <source>
        <dbReference type="Pfam" id="PF10502"/>
    </source>
</evidence>
<comment type="catalytic activity">
    <reaction evidence="1 6">
        <text>Cleavage of hydrophobic, N-terminal signal or leader sequences from secreted and periplasmic proteins.</text>
        <dbReference type="EC" id="3.4.21.89"/>
    </reaction>
</comment>
<dbReference type="GO" id="GO:0016020">
    <property type="term" value="C:membrane"/>
    <property type="evidence" value="ECO:0007669"/>
    <property type="project" value="UniProtKB-SubCell"/>
</dbReference>
<accession>A0A1G2A7L0</accession>
<dbReference type="GO" id="GO:0006465">
    <property type="term" value="P:signal peptide processing"/>
    <property type="evidence" value="ECO:0007669"/>
    <property type="project" value="InterPro"/>
</dbReference>
<evidence type="ECO:0000256" key="2">
    <source>
        <dbReference type="ARBA" id="ARBA00009370"/>
    </source>
</evidence>
<dbReference type="EC" id="3.4.21.89" evidence="3 6"/>
<gene>
    <name evidence="8" type="ORF">A3H61_04575</name>
</gene>
<dbReference type="EMBL" id="MHJU01000022">
    <property type="protein sequence ID" value="OGY72844.1"/>
    <property type="molecule type" value="Genomic_DNA"/>
</dbReference>
<dbReference type="NCBIfam" id="TIGR02227">
    <property type="entry name" value="sigpep_I_bact"/>
    <property type="match status" value="1"/>
</dbReference>
<dbReference type="InterPro" id="IPR019757">
    <property type="entry name" value="Pept_S26A_signal_pept_1_Lys-AS"/>
</dbReference>
<name>A0A1G2A7L0_9BACT</name>
<feature type="active site" evidence="5">
    <location>
        <position position="53"/>
    </location>
</feature>
<evidence type="ECO:0000256" key="3">
    <source>
        <dbReference type="ARBA" id="ARBA00013208"/>
    </source>
</evidence>
<keyword evidence="4 6" id="KW-0378">Hydrolase</keyword>
<keyword evidence="6" id="KW-0472">Membrane</keyword>
<feature type="active site" evidence="5">
    <location>
        <position position="103"/>
    </location>
</feature>
<dbReference type="Pfam" id="PF10502">
    <property type="entry name" value="Peptidase_S26"/>
    <property type="match status" value="1"/>
</dbReference>
<protein>
    <recommendedName>
        <fullName evidence="3 6">Signal peptidase I</fullName>
        <ecNumber evidence="3 6">3.4.21.89</ecNumber>
    </recommendedName>
</protein>
<dbReference type="SUPFAM" id="SSF51306">
    <property type="entry name" value="LexA/Signal peptidase"/>
    <property type="match status" value="1"/>
</dbReference>
<evidence type="ECO:0000313" key="8">
    <source>
        <dbReference type="EMBL" id="OGY72844.1"/>
    </source>
</evidence>
<feature type="domain" description="Peptidase S26" evidence="7">
    <location>
        <begin position="23"/>
        <end position="192"/>
    </location>
</feature>